<dbReference type="SUPFAM" id="SSF54909">
    <property type="entry name" value="Dimeric alpha+beta barrel"/>
    <property type="match status" value="1"/>
</dbReference>
<evidence type="ECO:0000256" key="2">
    <source>
        <dbReference type="ARBA" id="ARBA00023125"/>
    </source>
</evidence>
<dbReference type="SUPFAM" id="SSF46785">
    <property type="entry name" value="Winged helix' DNA-binding domain"/>
    <property type="match status" value="1"/>
</dbReference>
<organism evidence="5 6">
    <name type="scientific">Roseateles agri</name>
    <dbReference type="NCBI Taxonomy" id="3098619"/>
    <lineage>
        <taxon>Bacteria</taxon>
        <taxon>Pseudomonadati</taxon>
        <taxon>Pseudomonadota</taxon>
        <taxon>Betaproteobacteria</taxon>
        <taxon>Burkholderiales</taxon>
        <taxon>Sphaerotilaceae</taxon>
        <taxon>Roseateles</taxon>
    </lineage>
</organism>
<dbReference type="PANTHER" id="PTHR30154">
    <property type="entry name" value="LEUCINE-RESPONSIVE REGULATORY PROTEIN"/>
    <property type="match status" value="1"/>
</dbReference>
<dbReference type="PROSITE" id="PS50956">
    <property type="entry name" value="HTH_ASNC_2"/>
    <property type="match status" value="1"/>
</dbReference>
<dbReference type="Gene3D" id="3.30.70.920">
    <property type="match status" value="1"/>
</dbReference>
<sequence>MTRQTTTPPAEEGAPGEGLDRYHIAILAALQQEARLSNAELAARIGLSTAPTWRRVRWLEEQGYITGYRAEIDRRKVGLGVLAFVRVDAERSAGSATRALEEAIRQLPEVISCHYISGTGTFELQVMSTDLDAFSRFSIDTLLNLPNVKDIHTSFSLGEIKAGAALPLGHLQPAVR</sequence>
<comment type="caution">
    <text evidence="5">The sequence shown here is derived from an EMBL/GenBank/DDBJ whole genome shotgun (WGS) entry which is preliminary data.</text>
</comment>
<keyword evidence="2" id="KW-0238">DNA-binding</keyword>
<feature type="domain" description="HTH asnC-type" evidence="4">
    <location>
        <begin position="19"/>
        <end position="80"/>
    </location>
</feature>
<dbReference type="InterPro" id="IPR036390">
    <property type="entry name" value="WH_DNA-bd_sf"/>
</dbReference>
<protein>
    <submittedName>
        <fullName evidence="5">Lrp/AsnC family transcriptional regulator</fullName>
    </submittedName>
</protein>
<dbReference type="Gene3D" id="1.10.10.10">
    <property type="entry name" value="Winged helix-like DNA-binding domain superfamily/Winged helix DNA-binding domain"/>
    <property type="match status" value="1"/>
</dbReference>
<evidence type="ECO:0000313" key="5">
    <source>
        <dbReference type="EMBL" id="MDY0745093.1"/>
    </source>
</evidence>
<dbReference type="PRINTS" id="PR00033">
    <property type="entry name" value="HTHASNC"/>
</dbReference>
<dbReference type="InterPro" id="IPR011008">
    <property type="entry name" value="Dimeric_a/b-barrel"/>
</dbReference>
<dbReference type="PROSITE" id="PS00519">
    <property type="entry name" value="HTH_ASNC_1"/>
    <property type="match status" value="1"/>
</dbReference>
<dbReference type="Pfam" id="PF13412">
    <property type="entry name" value="HTH_24"/>
    <property type="match status" value="1"/>
</dbReference>
<dbReference type="InterPro" id="IPR036388">
    <property type="entry name" value="WH-like_DNA-bd_sf"/>
</dbReference>
<dbReference type="CDD" id="cd00090">
    <property type="entry name" value="HTH_ARSR"/>
    <property type="match status" value="1"/>
</dbReference>
<name>A0ABU5DFN0_9BURK</name>
<dbReference type="EMBL" id="JAXCLA010000003">
    <property type="protein sequence ID" value="MDY0745093.1"/>
    <property type="molecule type" value="Genomic_DNA"/>
</dbReference>
<dbReference type="InterPro" id="IPR019885">
    <property type="entry name" value="Tscrpt_reg_HTH_AsnC-type_CS"/>
</dbReference>
<dbReference type="RefSeq" id="WP_320422994.1">
    <property type="nucleotide sequence ID" value="NZ_JAXCLA010000003.1"/>
</dbReference>
<evidence type="ECO:0000259" key="4">
    <source>
        <dbReference type="PROSITE" id="PS50956"/>
    </source>
</evidence>
<keyword evidence="3" id="KW-0804">Transcription</keyword>
<keyword evidence="6" id="KW-1185">Reference proteome</keyword>
<dbReference type="Proteomes" id="UP001285263">
    <property type="component" value="Unassembled WGS sequence"/>
</dbReference>
<evidence type="ECO:0000256" key="1">
    <source>
        <dbReference type="ARBA" id="ARBA00023015"/>
    </source>
</evidence>
<reference evidence="5 6" key="1">
    <citation type="submission" date="2023-11" db="EMBL/GenBank/DDBJ databases">
        <title>Paucibacter sp. nov., isolated from fresh soil in Korea.</title>
        <authorList>
            <person name="Le N.T.T."/>
        </authorList>
    </citation>
    <scope>NUCLEOTIDE SEQUENCE [LARGE SCALE GENOMIC DNA]</scope>
    <source>
        <strain evidence="5 6">R3-3</strain>
    </source>
</reference>
<proteinExistence type="predicted"/>
<dbReference type="Pfam" id="PF01037">
    <property type="entry name" value="AsnC_trans_reg"/>
    <property type="match status" value="1"/>
</dbReference>
<dbReference type="PANTHER" id="PTHR30154:SF34">
    <property type="entry name" value="TRANSCRIPTIONAL REGULATOR AZLB"/>
    <property type="match status" value="1"/>
</dbReference>
<dbReference type="InterPro" id="IPR011991">
    <property type="entry name" value="ArsR-like_HTH"/>
</dbReference>
<evidence type="ECO:0000256" key="3">
    <source>
        <dbReference type="ARBA" id="ARBA00023163"/>
    </source>
</evidence>
<dbReference type="InterPro" id="IPR019888">
    <property type="entry name" value="Tscrpt_reg_AsnC-like"/>
</dbReference>
<keyword evidence="1" id="KW-0805">Transcription regulation</keyword>
<accession>A0ABU5DFN0</accession>
<dbReference type="InterPro" id="IPR019887">
    <property type="entry name" value="Tscrpt_reg_AsnC/Lrp_C"/>
</dbReference>
<evidence type="ECO:0000313" key="6">
    <source>
        <dbReference type="Proteomes" id="UP001285263"/>
    </source>
</evidence>
<dbReference type="SMART" id="SM00344">
    <property type="entry name" value="HTH_ASNC"/>
    <property type="match status" value="1"/>
</dbReference>
<gene>
    <name evidence="5" type="ORF">SNE35_11265</name>
</gene>
<dbReference type="InterPro" id="IPR000485">
    <property type="entry name" value="AsnC-type_HTH_dom"/>
</dbReference>